<comment type="subcellular location">
    <subcellularLocation>
        <location evidence="1">Membrane</location>
    </subcellularLocation>
</comment>
<name>A0AAN4ZEI7_9BILA</name>
<evidence type="ECO:0000256" key="4">
    <source>
        <dbReference type="ARBA" id="ARBA00023136"/>
    </source>
</evidence>
<protein>
    <recommendedName>
        <fullName evidence="8">Major facilitator superfamily (MFS) profile domain-containing protein</fullName>
    </recommendedName>
</protein>
<evidence type="ECO:0000256" key="1">
    <source>
        <dbReference type="ARBA" id="ARBA00004370"/>
    </source>
</evidence>
<sequence>VKGCCAPAGNKVKLLLVCGILSRATNFPVFFVSRIIASISSGISFGSLILFLQEATPTELRGVTSFLSESTLIMTMGLGIGFGMDAVFGTNLLVLTSIS</sequence>
<evidence type="ECO:0000256" key="5">
    <source>
        <dbReference type="SAM" id="Phobius"/>
    </source>
</evidence>
<dbReference type="InterPro" id="IPR005828">
    <property type="entry name" value="MFS_sugar_transport-like"/>
</dbReference>
<keyword evidence="2 5" id="KW-0812">Transmembrane</keyword>
<keyword evidence="4 5" id="KW-0472">Membrane</keyword>
<organism evidence="6 7">
    <name type="scientific">Pristionchus mayeri</name>
    <dbReference type="NCBI Taxonomy" id="1317129"/>
    <lineage>
        <taxon>Eukaryota</taxon>
        <taxon>Metazoa</taxon>
        <taxon>Ecdysozoa</taxon>
        <taxon>Nematoda</taxon>
        <taxon>Chromadorea</taxon>
        <taxon>Rhabditida</taxon>
        <taxon>Rhabditina</taxon>
        <taxon>Diplogasteromorpha</taxon>
        <taxon>Diplogasteroidea</taxon>
        <taxon>Neodiplogasteridae</taxon>
        <taxon>Pristionchus</taxon>
    </lineage>
</organism>
<dbReference type="GO" id="GO:0016020">
    <property type="term" value="C:membrane"/>
    <property type="evidence" value="ECO:0007669"/>
    <property type="project" value="UniProtKB-SubCell"/>
</dbReference>
<dbReference type="Proteomes" id="UP001328107">
    <property type="component" value="Unassembled WGS sequence"/>
</dbReference>
<evidence type="ECO:0000256" key="3">
    <source>
        <dbReference type="ARBA" id="ARBA00022989"/>
    </source>
</evidence>
<dbReference type="GO" id="GO:0015149">
    <property type="term" value="F:hexose transmembrane transporter activity"/>
    <property type="evidence" value="ECO:0007669"/>
    <property type="project" value="TreeGrafter"/>
</dbReference>
<accession>A0AAN4ZEI7</accession>
<dbReference type="AlphaFoldDB" id="A0AAN4ZEI7"/>
<dbReference type="PANTHER" id="PTHR23503:SF108">
    <property type="entry name" value="MAJOR FACILITATOR SUPERFAMILY (MFS) PROFILE DOMAIN-CONTAINING PROTEIN"/>
    <property type="match status" value="1"/>
</dbReference>
<dbReference type="EMBL" id="BTRK01000002">
    <property type="protein sequence ID" value="GMR36282.1"/>
    <property type="molecule type" value="Genomic_DNA"/>
</dbReference>
<dbReference type="InterPro" id="IPR036259">
    <property type="entry name" value="MFS_trans_sf"/>
</dbReference>
<dbReference type="SUPFAM" id="SSF103473">
    <property type="entry name" value="MFS general substrate transporter"/>
    <property type="match status" value="1"/>
</dbReference>
<reference evidence="7" key="1">
    <citation type="submission" date="2022-10" db="EMBL/GenBank/DDBJ databases">
        <title>Genome assembly of Pristionchus species.</title>
        <authorList>
            <person name="Yoshida K."/>
            <person name="Sommer R.J."/>
        </authorList>
    </citation>
    <scope>NUCLEOTIDE SEQUENCE [LARGE SCALE GENOMIC DNA]</scope>
    <source>
        <strain evidence="7">RS5460</strain>
    </source>
</reference>
<feature type="transmembrane region" description="Helical" evidence="5">
    <location>
        <begin position="31"/>
        <end position="52"/>
    </location>
</feature>
<evidence type="ECO:0000313" key="6">
    <source>
        <dbReference type="EMBL" id="GMR36282.1"/>
    </source>
</evidence>
<gene>
    <name evidence="6" type="ORF">PMAYCL1PPCAC_06477</name>
</gene>
<dbReference type="Gene3D" id="1.20.1250.20">
    <property type="entry name" value="MFS general substrate transporter like domains"/>
    <property type="match status" value="1"/>
</dbReference>
<dbReference type="PANTHER" id="PTHR23503">
    <property type="entry name" value="SOLUTE CARRIER FAMILY 2"/>
    <property type="match status" value="1"/>
</dbReference>
<evidence type="ECO:0000313" key="7">
    <source>
        <dbReference type="Proteomes" id="UP001328107"/>
    </source>
</evidence>
<dbReference type="InterPro" id="IPR045263">
    <property type="entry name" value="GLUT"/>
</dbReference>
<dbReference type="Pfam" id="PF00083">
    <property type="entry name" value="Sugar_tr"/>
    <property type="match status" value="1"/>
</dbReference>
<feature type="transmembrane region" description="Helical" evidence="5">
    <location>
        <begin position="72"/>
        <end position="95"/>
    </location>
</feature>
<evidence type="ECO:0000256" key="2">
    <source>
        <dbReference type="ARBA" id="ARBA00022692"/>
    </source>
</evidence>
<keyword evidence="3 5" id="KW-1133">Transmembrane helix</keyword>
<keyword evidence="7" id="KW-1185">Reference proteome</keyword>
<proteinExistence type="predicted"/>
<comment type="caution">
    <text evidence="6">The sequence shown here is derived from an EMBL/GenBank/DDBJ whole genome shotgun (WGS) entry which is preliminary data.</text>
</comment>
<feature type="non-terminal residue" evidence="6">
    <location>
        <position position="1"/>
    </location>
</feature>
<evidence type="ECO:0008006" key="8">
    <source>
        <dbReference type="Google" id="ProtNLM"/>
    </source>
</evidence>